<dbReference type="Gene3D" id="4.10.240.10">
    <property type="entry name" value="Zn(2)-C6 fungal-type DNA-binding domain"/>
    <property type="match status" value="1"/>
</dbReference>
<feature type="compositionally biased region" description="Low complexity" evidence="3">
    <location>
        <begin position="236"/>
        <end position="253"/>
    </location>
</feature>
<keyword evidence="2" id="KW-0539">Nucleus</keyword>
<reference evidence="5" key="2">
    <citation type="journal article" date="2022" name="Microbiol. Resour. Announc.">
        <title>Whole-Genome Sequence of Entomortierella parvispora E1425, a Mucoromycotan Fungus Associated with Burkholderiaceae-Related Endosymbiotic Bacteria.</title>
        <authorList>
            <person name="Herlambang A."/>
            <person name="Guo Y."/>
            <person name="Takashima Y."/>
            <person name="Narisawa K."/>
            <person name="Ohta H."/>
            <person name="Nishizawa T."/>
        </authorList>
    </citation>
    <scope>NUCLEOTIDE SEQUENCE</scope>
    <source>
        <strain evidence="5">E1425</strain>
    </source>
</reference>
<dbReference type="InterPro" id="IPR036864">
    <property type="entry name" value="Zn2-C6_fun-type_DNA-bd_sf"/>
</dbReference>
<dbReference type="InterPro" id="IPR001138">
    <property type="entry name" value="Zn2Cys6_DnaBD"/>
</dbReference>
<comment type="caution">
    <text evidence="5">The sequence shown here is derived from an EMBL/GenBank/DDBJ whole genome shotgun (WGS) entry which is preliminary data.</text>
</comment>
<dbReference type="EMBL" id="BQFW01000013">
    <property type="protein sequence ID" value="GJJ77065.1"/>
    <property type="molecule type" value="Genomic_DNA"/>
</dbReference>
<dbReference type="InterPro" id="IPR050335">
    <property type="entry name" value="ERT1_acuK_gluconeogen_tf"/>
</dbReference>
<feature type="compositionally biased region" description="Low complexity" evidence="3">
    <location>
        <begin position="1"/>
        <end position="20"/>
    </location>
</feature>
<dbReference type="PANTHER" id="PTHR47659:SF7">
    <property type="entry name" value="FUNGAL TRANSCRIPTIONAL REGULATORY PROTEIN, N-TERMINAL DOMAIN-CONTAINING PROTEIN"/>
    <property type="match status" value="1"/>
</dbReference>
<feature type="compositionally biased region" description="Polar residues" evidence="3">
    <location>
        <begin position="111"/>
        <end position="120"/>
    </location>
</feature>
<dbReference type="SMART" id="SM00066">
    <property type="entry name" value="GAL4"/>
    <property type="match status" value="1"/>
</dbReference>
<feature type="region of interest" description="Disordered" evidence="3">
    <location>
        <begin position="111"/>
        <end position="163"/>
    </location>
</feature>
<name>A0A9P3M0K6_9FUNG</name>
<feature type="domain" description="Zn(2)-C6 fungal-type" evidence="4">
    <location>
        <begin position="345"/>
        <end position="376"/>
    </location>
</feature>
<evidence type="ECO:0000259" key="4">
    <source>
        <dbReference type="PROSITE" id="PS50048"/>
    </source>
</evidence>
<evidence type="ECO:0000313" key="6">
    <source>
        <dbReference type="Proteomes" id="UP000827284"/>
    </source>
</evidence>
<feature type="region of interest" description="Disordered" evidence="3">
    <location>
        <begin position="189"/>
        <end position="268"/>
    </location>
</feature>
<feature type="compositionally biased region" description="Low complexity" evidence="3">
    <location>
        <begin position="143"/>
        <end position="163"/>
    </location>
</feature>
<feature type="region of interest" description="Disordered" evidence="3">
    <location>
        <begin position="301"/>
        <end position="341"/>
    </location>
</feature>
<evidence type="ECO:0000256" key="2">
    <source>
        <dbReference type="ARBA" id="ARBA00023242"/>
    </source>
</evidence>
<dbReference type="PANTHER" id="PTHR47659">
    <property type="entry name" value="ZN(II)2CYS6 TRANSCRIPTION FACTOR (EUROFUNG)-RELATED"/>
    <property type="match status" value="1"/>
</dbReference>
<feature type="compositionally biased region" description="Polar residues" evidence="3">
    <location>
        <begin position="75"/>
        <end position="86"/>
    </location>
</feature>
<feature type="compositionally biased region" description="Basic residues" evidence="3">
    <location>
        <begin position="385"/>
        <end position="395"/>
    </location>
</feature>
<dbReference type="CDD" id="cd00067">
    <property type="entry name" value="GAL4"/>
    <property type="match status" value="1"/>
</dbReference>
<protein>
    <recommendedName>
        <fullName evidence="4">Zn(2)-C6 fungal-type domain-containing protein</fullName>
    </recommendedName>
</protein>
<proteinExistence type="predicted"/>
<keyword evidence="6" id="KW-1185">Reference proteome</keyword>
<accession>A0A9P3M0K6</accession>
<reference evidence="5" key="1">
    <citation type="submission" date="2021-11" db="EMBL/GenBank/DDBJ databases">
        <authorList>
            <person name="Herlambang A."/>
            <person name="Guo Y."/>
            <person name="Takashima Y."/>
            <person name="Nishizawa T."/>
        </authorList>
    </citation>
    <scope>NUCLEOTIDE SEQUENCE</scope>
    <source>
        <strain evidence="5">E1425</strain>
    </source>
</reference>
<evidence type="ECO:0000256" key="3">
    <source>
        <dbReference type="SAM" id="MobiDB-lite"/>
    </source>
</evidence>
<dbReference type="GO" id="GO:0000981">
    <property type="term" value="F:DNA-binding transcription factor activity, RNA polymerase II-specific"/>
    <property type="evidence" value="ECO:0007669"/>
    <property type="project" value="InterPro"/>
</dbReference>
<dbReference type="AlphaFoldDB" id="A0A9P3M0K6"/>
<feature type="compositionally biased region" description="Gly residues" evidence="3">
    <location>
        <begin position="503"/>
        <end position="513"/>
    </location>
</feature>
<gene>
    <name evidence="5" type="ORF">EMPS_09424</name>
</gene>
<organism evidence="5 6">
    <name type="scientific">Entomortierella parvispora</name>
    <dbReference type="NCBI Taxonomy" id="205924"/>
    <lineage>
        <taxon>Eukaryota</taxon>
        <taxon>Fungi</taxon>
        <taxon>Fungi incertae sedis</taxon>
        <taxon>Mucoromycota</taxon>
        <taxon>Mortierellomycotina</taxon>
        <taxon>Mortierellomycetes</taxon>
        <taxon>Mortierellales</taxon>
        <taxon>Mortierellaceae</taxon>
        <taxon>Entomortierella</taxon>
    </lineage>
</organism>
<dbReference type="Pfam" id="PF00172">
    <property type="entry name" value="Zn_clus"/>
    <property type="match status" value="1"/>
</dbReference>
<keyword evidence="1" id="KW-0479">Metal-binding</keyword>
<feature type="compositionally biased region" description="Polar residues" evidence="3">
    <location>
        <begin position="323"/>
        <end position="335"/>
    </location>
</feature>
<dbReference type="Proteomes" id="UP000827284">
    <property type="component" value="Unassembled WGS sequence"/>
</dbReference>
<sequence length="524" mass="56414">MNNSSQQQPQLQQQQQQQDQHSSPTAAKQEPVIKQEPAQLTSPQHTFASLQQQQQQHFQSAPYHGQQQQQSGSQTPSYIPGSSTGPMNAFSGLPPNPYSLHNHLLGLSMHGSASPSSAQGLGSPPFAQSAASGIVSRGNNSGSTTPSMAHASAPSSPVMNNMQQQQFGNGNAQYSHNGGSSLYHHSAVQHQQHYHNQHSSQHQHQQHQQHQHQQQHSTQGLPSSNLASGFYPTSPPHQHQQQQYQQPQQTAQHVSHPQFSSVPPAPLRQQQSLQYAPLVPPLTDAQYAQYHQLLGSPFSSAASTPYHSNQSTPYSSMPPSPTLDYQQLADPSQAQKPKRRQVKNACVNCQKACKKCDEGRPCTRCIKYGLTDTCVDSTRKVRKKGVKRGPYKRRPPPTQIGSASASTTPTLSHAVLGGPTGPAGYMSEPVTALNSPTQSHMLPFTSSAMGHLSGQIDFGYDAGQGSSNGGGYQFQSSRMENNYAPPYTTSYSGPGLYSSPYGMTGGNQNGGSTGNSNAPNNNLS</sequence>
<feature type="region of interest" description="Disordered" evidence="3">
    <location>
        <begin position="385"/>
        <end position="410"/>
    </location>
</feature>
<feature type="compositionally biased region" description="Polar residues" evidence="3">
    <location>
        <begin position="301"/>
        <end position="310"/>
    </location>
</feature>
<feature type="compositionally biased region" description="Polar residues" evidence="3">
    <location>
        <begin position="399"/>
        <end position="410"/>
    </location>
</feature>
<feature type="compositionally biased region" description="Low complexity" evidence="3">
    <location>
        <begin position="44"/>
        <end position="74"/>
    </location>
</feature>
<evidence type="ECO:0000256" key="1">
    <source>
        <dbReference type="ARBA" id="ARBA00022723"/>
    </source>
</evidence>
<dbReference type="PROSITE" id="PS50048">
    <property type="entry name" value="ZN2_CY6_FUNGAL_2"/>
    <property type="match status" value="1"/>
</dbReference>
<dbReference type="OrthoDB" id="5575144at2759"/>
<dbReference type="SUPFAM" id="SSF57701">
    <property type="entry name" value="Zn2/Cys6 DNA-binding domain"/>
    <property type="match status" value="1"/>
</dbReference>
<evidence type="ECO:0000313" key="5">
    <source>
        <dbReference type="EMBL" id="GJJ77065.1"/>
    </source>
</evidence>
<feature type="compositionally biased region" description="Low complexity" evidence="3">
    <location>
        <begin position="487"/>
        <end position="502"/>
    </location>
</feature>
<feature type="region of interest" description="Disordered" evidence="3">
    <location>
        <begin position="469"/>
        <end position="524"/>
    </location>
</feature>
<dbReference type="GO" id="GO:0008270">
    <property type="term" value="F:zinc ion binding"/>
    <property type="evidence" value="ECO:0007669"/>
    <property type="project" value="InterPro"/>
</dbReference>
<feature type="region of interest" description="Disordered" evidence="3">
    <location>
        <begin position="1"/>
        <end position="94"/>
    </location>
</feature>